<accession>A0A0A9C3Y7</accession>
<organism evidence="1">
    <name type="scientific">Arundo donax</name>
    <name type="common">Giant reed</name>
    <name type="synonym">Donax arundinaceus</name>
    <dbReference type="NCBI Taxonomy" id="35708"/>
    <lineage>
        <taxon>Eukaryota</taxon>
        <taxon>Viridiplantae</taxon>
        <taxon>Streptophyta</taxon>
        <taxon>Embryophyta</taxon>
        <taxon>Tracheophyta</taxon>
        <taxon>Spermatophyta</taxon>
        <taxon>Magnoliopsida</taxon>
        <taxon>Liliopsida</taxon>
        <taxon>Poales</taxon>
        <taxon>Poaceae</taxon>
        <taxon>PACMAD clade</taxon>
        <taxon>Arundinoideae</taxon>
        <taxon>Arundineae</taxon>
        <taxon>Arundo</taxon>
    </lineage>
</organism>
<protein>
    <submittedName>
        <fullName evidence="1">Uncharacterized protein</fullName>
    </submittedName>
</protein>
<evidence type="ECO:0000313" key="1">
    <source>
        <dbReference type="EMBL" id="JAD69133.1"/>
    </source>
</evidence>
<dbReference type="AlphaFoldDB" id="A0A0A9C3Y7"/>
<reference evidence="1" key="1">
    <citation type="submission" date="2014-09" db="EMBL/GenBank/DDBJ databases">
        <authorList>
            <person name="Magalhaes I.L.F."/>
            <person name="Oliveira U."/>
            <person name="Santos F.R."/>
            <person name="Vidigal T.H.D.A."/>
            <person name="Brescovit A.D."/>
            <person name="Santos A.J."/>
        </authorList>
    </citation>
    <scope>NUCLEOTIDE SEQUENCE</scope>
    <source>
        <tissue evidence="1">Shoot tissue taken approximately 20 cm above the soil surface</tissue>
    </source>
</reference>
<sequence>MVLNFPLMLRASNTPDHCCNVKWYEVALLIKLIVYLKIWLNIVRFKVPNVDCKCLDAFHPCSYGQQLRFD</sequence>
<name>A0A0A9C3Y7_ARUDO</name>
<dbReference type="EMBL" id="GBRH01228762">
    <property type="protein sequence ID" value="JAD69133.1"/>
    <property type="molecule type" value="Transcribed_RNA"/>
</dbReference>
<reference evidence="1" key="2">
    <citation type="journal article" date="2015" name="Data Brief">
        <title>Shoot transcriptome of the giant reed, Arundo donax.</title>
        <authorList>
            <person name="Barrero R.A."/>
            <person name="Guerrero F.D."/>
            <person name="Moolhuijzen P."/>
            <person name="Goolsby J.A."/>
            <person name="Tidwell J."/>
            <person name="Bellgard S.E."/>
            <person name="Bellgard M.I."/>
        </authorList>
    </citation>
    <scope>NUCLEOTIDE SEQUENCE</scope>
    <source>
        <tissue evidence="1">Shoot tissue taken approximately 20 cm above the soil surface</tissue>
    </source>
</reference>
<proteinExistence type="predicted"/>